<evidence type="ECO:0000256" key="4">
    <source>
        <dbReference type="ARBA" id="ARBA00023242"/>
    </source>
</evidence>
<dbReference type="eggNOG" id="KOG2318">
    <property type="taxonomic scope" value="Eukaryota"/>
</dbReference>
<keyword evidence="9" id="KW-1185">Reference proteome</keyword>
<dbReference type="GO" id="GO:0006364">
    <property type="term" value="P:rRNA processing"/>
    <property type="evidence" value="ECO:0007669"/>
    <property type="project" value="InterPro"/>
</dbReference>
<dbReference type="EMBL" id="CR940352">
    <property type="protein sequence ID" value="CAI75990.1"/>
    <property type="molecule type" value="Genomic_DNA"/>
</dbReference>
<feature type="region of interest" description="Disordered" evidence="5">
    <location>
        <begin position="214"/>
        <end position="236"/>
    </location>
</feature>
<feature type="compositionally biased region" description="Basic and acidic residues" evidence="5">
    <location>
        <begin position="13"/>
        <end position="23"/>
    </location>
</feature>
<dbReference type="GeneID" id="3864731"/>
<evidence type="ECO:0000313" key="9">
    <source>
        <dbReference type="Proteomes" id="UP000001950"/>
    </source>
</evidence>
<keyword evidence="4" id="KW-0539">Nucleus</keyword>
<dbReference type="RefSeq" id="XP_955466.1">
    <property type="nucleotide sequence ID" value="XM_950373.1"/>
</dbReference>
<dbReference type="InterPro" id="IPR056750">
    <property type="entry name" value="RRM_ESF1"/>
</dbReference>
<feature type="domain" description="ESF1 RRM" evidence="7">
    <location>
        <begin position="242"/>
        <end position="397"/>
    </location>
</feature>
<accession>Q4UB11</accession>
<dbReference type="GO" id="GO:0003723">
    <property type="term" value="F:RNA binding"/>
    <property type="evidence" value="ECO:0007669"/>
    <property type="project" value="TreeGrafter"/>
</dbReference>
<dbReference type="SUPFAM" id="SSF48371">
    <property type="entry name" value="ARM repeat"/>
    <property type="match status" value="1"/>
</dbReference>
<dbReference type="OrthoDB" id="431825at2759"/>
<feature type="compositionally biased region" description="Acidic residues" evidence="5">
    <location>
        <begin position="215"/>
        <end position="224"/>
    </location>
</feature>
<dbReference type="PANTHER" id="PTHR12202">
    <property type="entry name" value="ESF1 HOMOLOG"/>
    <property type="match status" value="1"/>
</dbReference>
<reference evidence="8 9" key="1">
    <citation type="journal article" date="2005" name="Science">
        <title>Genome of the host-cell transforming parasite Theileria annulata compared with T. parva.</title>
        <authorList>
            <person name="Pain A."/>
            <person name="Renauld H."/>
            <person name="Berriman M."/>
            <person name="Murphy L."/>
            <person name="Yeats C.A."/>
            <person name="Weir W."/>
            <person name="Kerhornou A."/>
            <person name="Aslett M."/>
            <person name="Bishop R."/>
            <person name="Bouchier C."/>
            <person name="Cochet M."/>
            <person name="Coulson R.M.R."/>
            <person name="Cronin A."/>
            <person name="de Villiers E.P."/>
            <person name="Fraser A."/>
            <person name="Fosker N."/>
            <person name="Gardner M."/>
            <person name="Goble A."/>
            <person name="Griffiths-Jones S."/>
            <person name="Harris D.E."/>
            <person name="Katzer F."/>
            <person name="Larke N."/>
            <person name="Lord A."/>
            <person name="Maser P."/>
            <person name="McKellar S."/>
            <person name="Mooney P."/>
            <person name="Morton F."/>
            <person name="Nene V."/>
            <person name="O'Neil S."/>
            <person name="Price C."/>
            <person name="Quail M.A."/>
            <person name="Rabbinowitsch E."/>
            <person name="Rawlings N.D."/>
            <person name="Rutter S."/>
            <person name="Saunders D."/>
            <person name="Seeger K."/>
            <person name="Shah T."/>
            <person name="Squares R."/>
            <person name="Squares S."/>
            <person name="Tivey A."/>
            <person name="Walker A.R."/>
            <person name="Woodward J."/>
            <person name="Dobbelaere D.A.E."/>
            <person name="Langsley G."/>
            <person name="Rajandream M.A."/>
            <person name="McKeever D."/>
            <person name="Shiels B."/>
            <person name="Tait A."/>
            <person name="Barrell B.G."/>
            <person name="Hall N."/>
        </authorList>
    </citation>
    <scope>NUCLEOTIDE SEQUENCE [LARGE SCALE GENOMIC DNA]</scope>
    <source>
        <strain evidence="9">Ankara</strain>
    </source>
</reference>
<feature type="domain" description="NUC153" evidence="6">
    <location>
        <begin position="589"/>
        <end position="613"/>
    </location>
</feature>
<protein>
    <submittedName>
        <fullName evidence="8">Uncharacterized protein</fullName>
    </submittedName>
</protein>
<dbReference type="Proteomes" id="UP000001950">
    <property type="component" value="Chromosome 3"/>
</dbReference>
<comment type="subcellular location">
    <subcellularLocation>
        <location evidence="1">Nucleus</location>
        <location evidence="1">Nucleolus</location>
    </subcellularLocation>
</comment>
<dbReference type="Pfam" id="PF25121">
    <property type="entry name" value="RRM_ESF1"/>
    <property type="match status" value="1"/>
</dbReference>
<feature type="region of interest" description="Disordered" evidence="5">
    <location>
        <begin position="475"/>
        <end position="505"/>
    </location>
</feature>
<dbReference type="AlphaFoldDB" id="Q4UB11"/>
<proteinExistence type="inferred from homology"/>
<dbReference type="InParanoid" id="Q4UB11"/>
<sequence length="1109" mass="127946">MKEKIIDTINSRDTSEEKHVHFEESEEEESQTASSESGEAKYEEFQRKKKRSSTLPNPNVKMNLSGEVQLILHNKGTCKPCAFVYNKKKTCRNGLSCGFCHHEDHALCTLKRWKKQQKLASFVRILIFQFKFSIIFCKINYRINKMSENSVENEPGDERFKLKARFRKKKEKTFEKDERFNKVFKEDVKLKSGPKIDPFGRPLDHTSVKEIYSSSDEEDLEEGLEPVTTEEKEPIEYGEESDRIAVIGCDWDNITADDLFVLFETIYRSINNNNFVTAVKRAAIYLSDIGEKKISEENISGPSIENSTETRDEEGFNLYNFMMMKLDKKHLESTKKNVQILYIVIRYYYGVVEFNSVEKAKILYDELDGTEVSFAIDGLDLRFVPPNLEFPRKPTTEAFKIPNNYQPPVGSQSALRHSKVECKWDTTPAKRFKTLTKRFTEQELASLDLSEYLASDDSEEGIPDDVPNYKRLLNEVDRESDKDDDENPDEDSEIEEDEEDTDNELDDEHISATVGNFKISFGPNVAIPTEEVVGKPGDYNGKVKKNKFKNKKVVEDHTIEGRHFDMRYLKSKKHQSRVQQPGFQSNFDDERLKKVFQDPKFEIDTTDPNYKKTEFNQKLLELKSKRKVMSENNAQLFLKFLLSGGTPSAAKTLLDQISVEEMVFQLVSCPSESFIPYTSDPEEDSTTTEALDEKYVGNLIIRTLDLLLDKRVYESIFNNQQIMELLSQGISEYNYYAKRLISKHIRKYLENGGKNDNVYRVVWNLLLDREYIVFEDSANAICSIVSRSGEEDFLNQDRLALLLRCLSGEMEVKEIDKVTMELRVLEFCTMLGKASQYCFKLLRDNQVYDHIFKLYMNEDVLVKLNCLEILDSMVPLIKKLDFESKPSRDFMKEAVELFSKKDLDVESDLVAGPLLRFFSTIVLMDNVLKGDEIVLFSHCVADNILNSTKKNIQYYSSLACFGSLFIRGYLTEEVSQKFLEIVNNCTNEDVLYSCLESLQFVSQAGDSSKSKFVLEASACIVAVVSRFPFSEVREACFCYLMNSLDYDGVTELLIKSENDSRLLSAQENNYETTLTKRKLIKKFLHSVEQLYKPESCPISDSTVRLLKSV</sequence>
<dbReference type="OMA" id="CDWDNIN"/>
<evidence type="ECO:0000256" key="1">
    <source>
        <dbReference type="ARBA" id="ARBA00004604"/>
    </source>
</evidence>
<dbReference type="InterPro" id="IPR039754">
    <property type="entry name" value="Esf1"/>
</dbReference>
<gene>
    <name evidence="8" type="ORF">TA18205</name>
</gene>
<comment type="similarity">
    <text evidence="2">Belongs to the ESF1 family.</text>
</comment>
<dbReference type="Pfam" id="PF08159">
    <property type="entry name" value="NUC153"/>
    <property type="match status" value="1"/>
</dbReference>
<evidence type="ECO:0000313" key="8">
    <source>
        <dbReference type="EMBL" id="CAI75990.1"/>
    </source>
</evidence>
<dbReference type="STRING" id="5874.Q4UB11"/>
<dbReference type="InterPro" id="IPR016024">
    <property type="entry name" value="ARM-type_fold"/>
</dbReference>
<evidence type="ECO:0000259" key="6">
    <source>
        <dbReference type="Pfam" id="PF08159"/>
    </source>
</evidence>
<dbReference type="PANTHER" id="PTHR12202:SF0">
    <property type="entry name" value="ESF1 HOMOLOG"/>
    <property type="match status" value="1"/>
</dbReference>
<evidence type="ECO:0000256" key="2">
    <source>
        <dbReference type="ARBA" id="ARBA00009087"/>
    </source>
</evidence>
<name>Q4UB11_THEAN</name>
<feature type="compositionally biased region" description="Acidic residues" evidence="5">
    <location>
        <begin position="482"/>
        <end position="505"/>
    </location>
</feature>
<evidence type="ECO:0000256" key="5">
    <source>
        <dbReference type="SAM" id="MobiDB-lite"/>
    </source>
</evidence>
<dbReference type="VEuPathDB" id="PiroplasmaDB:TA18205"/>
<dbReference type="GO" id="GO:0005730">
    <property type="term" value="C:nucleolus"/>
    <property type="evidence" value="ECO:0007669"/>
    <property type="project" value="UniProtKB-SubCell"/>
</dbReference>
<dbReference type="KEGG" id="tan:TA18205"/>
<keyword evidence="3" id="KW-0175">Coiled coil</keyword>
<evidence type="ECO:0000256" key="3">
    <source>
        <dbReference type="ARBA" id="ARBA00023054"/>
    </source>
</evidence>
<feature type="region of interest" description="Disordered" evidence="5">
    <location>
        <begin position="1"/>
        <end position="60"/>
    </location>
</feature>
<evidence type="ECO:0000259" key="7">
    <source>
        <dbReference type="Pfam" id="PF25121"/>
    </source>
</evidence>
<organism evidence="8 9">
    <name type="scientific">Theileria annulata</name>
    <dbReference type="NCBI Taxonomy" id="5874"/>
    <lineage>
        <taxon>Eukaryota</taxon>
        <taxon>Sar</taxon>
        <taxon>Alveolata</taxon>
        <taxon>Apicomplexa</taxon>
        <taxon>Aconoidasida</taxon>
        <taxon>Piroplasmida</taxon>
        <taxon>Theileriidae</taxon>
        <taxon>Theileria</taxon>
    </lineage>
</organism>
<dbReference type="InterPro" id="IPR012580">
    <property type="entry name" value="NUC153"/>
</dbReference>